<dbReference type="Proteomes" id="UP000324748">
    <property type="component" value="Unassembled WGS sequence"/>
</dbReference>
<accession>A0A5B0Q532</accession>
<comment type="caution">
    <text evidence="1">The sequence shown here is derived from an EMBL/GenBank/DDBJ whole genome shotgun (WGS) entry which is preliminary data.</text>
</comment>
<evidence type="ECO:0000313" key="2">
    <source>
        <dbReference type="Proteomes" id="UP000324748"/>
    </source>
</evidence>
<proteinExistence type="predicted"/>
<protein>
    <submittedName>
        <fullName evidence="1">Uncharacterized protein</fullName>
    </submittedName>
</protein>
<sequence length="84" mass="8984">MRTEGARARRPHIGAPSTLVVVKHVFITQVDDEVLLDPEGIAVRDVFGEVWGQSVLVHGLAEQKPHPLIGSCSIVVGIAGPQLL</sequence>
<name>A0A5B0Q532_PUCGR</name>
<organism evidence="1 2">
    <name type="scientific">Puccinia graminis f. sp. tritici</name>
    <dbReference type="NCBI Taxonomy" id="56615"/>
    <lineage>
        <taxon>Eukaryota</taxon>
        <taxon>Fungi</taxon>
        <taxon>Dikarya</taxon>
        <taxon>Basidiomycota</taxon>
        <taxon>Pucciniomycotina</taxon>
        <taxon>Pucciniomycetes</taxon>
        <taxon>Pucciniales</taxon>
        <taxon>Pucciniaceae</taxon>
        <taxon>Puccinia</taxon>
    </lineage>
</organism>
<gene>
    <name evidence="1" type="ORF">PGT21_007998</name>
</gene>
<reference evidence="1 2" key="1">
    <citation type="submission" date="2019-05" db="EMBL/GenBank/DDBJ databases">
        <title>Emergence of the Ug99 lineage of the wheat stem rust pathogen through somatic hybridization.</title>
        <authorList>
            <person name="Li F."/>
            <person name="Upadhyaya N.M."/>
            <person name="Sperschneider J."/>
            <person name="Matny O."/>
            <person name="Nguyen-Phuc H."/>
            <person name="Mago R."/>
            <person name="Raley C."/>
            <person name="Miller M.E."/>
            <person name="Silverstein K.A.T."/>
            <person name="Henningsen E."/>
            <person name="Hirsch C.D."/>
            <person name="Visser B."/>
            <person name="Pretorius Z.A."/>
            <person name="Steffenson B.J."/>
            <person name="Schwessinger B."/>
            <person name="Dodds P.N."/>
            <person name="Figueroa M."/>
        </authorList>
    </citation>
    <scope>NUCLEOTIDE SEQUENCE [LARGE SCALE GENOMIC DNA]</scope>
    <source>
        <strain evidence="1">21-0</strain>
    </source>
</reference>
<evidence type="ECO:0000313" key="1">
    <source>
        <dbReference type="EMBL" id="KAA1108321.1"/>
    </source>
</evidence>
<keyword evidence="2" id="KW-1185">Reference proteome</keyword>
<dbReference type="EMBL" id="VSWC01000028">
    <property type="protein sequence ID" value="KAA1108321.1"/>
    <property type="molecule type" value="Genomic_DNA"/>
</dbReference>
<dbReference type="AlphaFoldDB" id="A0A5B0Q532"/>